<evidence type="ECO:0000256" key="1">
    <source>
        <dbReference type="SAM" id="MobiDB-lite"/>
    </source>
</evidence>
<feature type="region of interest" description="Disordered" evidence="1">
    <location>
        <begin position="1"/>
        <end position="26"/>
    </location>
</feature>
<sequence>MKSESNQFHGKCPSCGRTNDNSHFEDPKICDNCVSDNMYAEHMKKKSSKGKHHKSWEHAIDEASKNPPF</sequence>
<accession>A0A6J5L5W7</accession>
<organism evidence="2">
    <name type="scientific">uncultured Caudovirales phage</name>
    <dbReference type="NCBI Taxonomy" id="2100421"/>
    <lineage>
        <taxon>Viruses</taxon>
        <taxon>Duplodnaviria</taxon>
        <taxon>Heunggongvirae</taxon>
        <taxon>Uroviricota</taxon>
        <taxon>Caudoviricetes</taxon>
        <taxon>Peduoviridae</taxon>
        <taxon>Maltschvirus</taxon>
        <taxon>Maltschvirus maltsch</taxon>
    </lineage>
</organism>
<proteinExistence type="predicted"/>
<feature type="compositionally biased region" description="Basic residues" evidence="1">
    <location>
        <begin position="43"/>
        <end position="55"/>
    </location>
</feature>
<feature type="region of interest" description="Disordered" evidence="1">
    <location>
        <begin position="43"/>
        <end position="69"/>
    </location>
</feature>
<dbReference type="EMBL" id="LR796236">
    <property type="protein sequence ID" value="CAB4129761.1"/>
    <property type="molecule type" value="Genomic_DNA"/>
</dbReference>
<feature type="compositionally biased region" description="Basic and acidic residues" evidence="1">
    <location>
        <begin position="56"/>
        <end position="69"/>
    </location>
</feature>
<reference evidence="2" key="1">
    <citation type="submission" date="2020-04" db="EMBL/GenBank/DDBJ databases">
        <authorList>
            <person name="Chiriac C."/>
            <person name="Salcher M."/>
            <person name="Ghai R."/>
            <person name="Kavagutti S V."/>
        </authorList>
    </citation>
    <scope>NUCLEOTIDE SEQUENCE</scope>
</reference>
<gene>
    <name evidence="2" type="ORF">UFOVP115_112</name>
</gene>
<protein>
    <submittedName>
        <fullName evidence="2">Uncharacterized protein</fullName>
    </submittedName>
</protein>
<name>A0A6J5L5W7_9CAUD</name>
<evidence type="ECO:0000313" key="2">
    <source>
        <dbReference type="EMBL" id="CAB4129761.1"/>
    </source>
</evidence>